<comment type="caution">
    <text evidence="2">The sequence shown here is derived from an EMBL/GenBank/DDBJ whole genome shotgun (WGS) entry which is preliminary data.</text>
</comment>
<evidence type="ECO:0000313" key="2">
    <source>
        <dbReference type="EMBL" id="MDN4612836.1"/>
    </source>
</evidence>
<dbReference type="Proteomes" id="UP001174208">
    <property type="component" value="Unassembled WGS sequence"/>
</dbReference>
<evidence type="ECO:0000256" key="1">
    <source>
        <dbReference type="SAM" id="MobiDB-lite"/>
    </source>
</evidence>
<dbReference type="EMBL" id="JAROCF010000001">
    <property type="protein sequence ID" value="MDN4612836.1"/>
    <property type="molecule type" value="Genomic_DNA"/>
</dbReference>
<accession>A0ABT8K5W4</accession>
<reference evidence="2" key="1">
    <citation type="submission" date="2023-06" db="EMBL/GenBank/DDBJ databases">
        <title>MT1 and MT2 Draft Genomes of Novel Species.</title>
        <authorList>
            <person name="Venkateswaran K."/>
        </authorList>
    </citation>
    <scope>NUCLEOTIDE SEQUENCE</scope>
    <source>
        <strain evidence="2">F6_8S_P_1B</strain>
    </source>
</reference>
<dbReference type="RefSeq" id="WP_301230550.1">
    <property type="nucleotide sequence ID" value="NZ_JAROCF010000001.1"/>
</dbReference>
<name>A0ABT8K5W4_9MICO</name>
<gene>
    <name evidence="2" type="ORF">P5G50_00110</name>
</gene>
<proteinExistence type="predicted"/>
<evidence type="ECO:0000313" key="3">
    <source>
        <dbReference type="Proteomes" id="UP001174208"/>
    </source>
</evidence>
<organism evidence="2 3">
    <name type="scientific">Leifsonia williamsii</name>
    <dbReference type="NCBI Taxonomy" id="3035919"/>
    <lineage>
        <taxon>Bacteria</taxon>
        <taxon>Bacillati</taxon>
        <taxon>Actinomycetota</taxon>
        <taxon>Actinomycetes</taxon>
        <taxon>Micrococcales</taxon>
        <taxon>Microbacteriaceae</taxon>
        <taxon>Leifsonia</taxon>
    </lineage>
</organism>
<feature type="region of interest" description="Disordered" evidence="1">
    <location>
        <begin position="81"/>
        <end position="101"/>
    </location>
</feature>
<protein>
    <submittedName>
        <fullName evidence="2">Uncharacterized protein</fullName>
    </submittedName>
</protein>
<sequence length="101" mass="10298">MGAEVVGSGEQVVDSVEDWATLAPKRAYVLRSPAGEELLAVFGGPAGRAGGATFFAHAPGFDGELTLRPGDGWMVLRRPESETGALATADAEEGVPADTVG</sequence>
<keyword evidence="3" id="KW-1185">Reference proteome</keyword>